<name>B8LDN3_THAPS</name>
<dbReference type="CDD" id="cd20540">
    <property type="entry name" value="CYCLIN_CCNY_like"/>
    <property type="match status" value="1"/>
</dbReference>
<dbReference type="HOGENOM" id="CLU_770735_0_0_1"/>
<feature type="compositionally biased region" description="Polar residues" evidence="1">
    <location>
        <begin position="38"/>
        <end position="47"/>
    </location>
</feature>
<dbReference type="Proteomes" id="UP000001449">
    <property type="component" value="Unassembled WGS sequence"/>
</dbReference>
<organism evidence="2 3">
    <name type="scientific">Thalassiosira pseudonana</name>
    <name type="common">Marine diatom</name>
    <name type="synonym">Cyclotella nana</name>
    <dbReference type="NCBI Taxonomy" id="35128"/>
    <lineage>
        <taxon>Eukaryota</taxon>
        <taxon>Sar</taxon>
        <taxon>Stramenopiles</taxon>
        <taxon>Ochrophyta</taxon>
        <taxon>Bacillariophyta</taxon>
        <taxon>Coscinodiscophyceae</taxon>
        <taxon>Thalassiosirophycidae</taxon>
        <taxon>Thalassiosirales</taxon>
        <taxon>Thalassiosiraceae</taxon>
        <taxon>Thalassiosira</taxon>
    </lineage>
</organism>
<evidence type="ECO:0008006" key="4">
    <source>
        <dbReference type="Google" id="ProtNLM"/>
    </source>
</evidence>
<feature type="region of interest" description="Disordered" evidence="1">
    <location>
        <begin position="38"/>
        <end position="70"/>
    </location>
</feature>
<feature type="non-terminal residue" evidence="2">
    <location>
        <position position="1"/>
    </location>
</feature>
<dbReference type="InterPro" id="IPR013922">
    <property type="entry name" value="Cyclin_PHO80-like"/>
</dbReference>
<evidence type="ECO:0000313" key="2">
    <source>
        <dbReference type="EMBL" id="EED86611.1"/>
    </source>
</evidence>
<dbReference type="GO" id="GO:0019901">
    <property type="term" value="F:protein kinase binding"/>
    <property type="evidence" value="ECO:0007669"/>
    <property type="project" value="InterPro"/>
</dbReference>
<dbReference type="InParanoid" id="B8LDN3"/>
<evidence type="ECO:0000256" key="1">
    <source>
        <dbReference type="SAM" id="MobiDB-lite"/>
    </source>
</evidence>
<dbReference type="eggNOG" id="KOG1675">
    <property type="taxonomic scope" value="Eukaryota"/>
</dbReference>
<sequence length="360" mass="39401">SLCITQEAEGVGCNILVDDFSTFLQGCAPYSPLTPGSETTATASITPGSPPDNNMFRASPRSPRSDMAKPNLAKRNTCGTIYLGSTLSAPDKDALIKCVCGVFRAHLLQSNIDGASSSPTKVPTEVFNDDYSHLAKQRGTNNYLDDSTPVPTLEDVTAFYRDIFLRSQMEVDCIIITLIYIERLIKKTEGALRPTYYNWRSLLFSCMVLSSKVWDDLSMWNCDFSKIGPSGVTFSLQRTNELEIALLSALDYKVKVGAGEYAKYYFLLRSMLCRSGLANDNLTMLNPLDAKGVGSLEKTGACCDSSIPKPLKLMRSKSFSDLENSISDKNPELGFKDSIGGLSPRVGPASKVSLEHLVRM</sequence>
<dbReference type="Pfam" id="PF08613">
    <property type="entry name" value="Cyclin"/>
    <property type="match status" value="1"/>
</dbReference>
<keyword evidence="3" id="KW-1185">Reference proteome</keyword>
<dbReference type="RefSeq" id="XP_002297143.1">
    <property type="nucleotide sequence ID" value="XM_002297107.1"/>
</dbReference>
<dbReference type="GO" id="GO:0005886">
    <property type="term" value="C:plasma membrane"/>
    <property type="evidence" value="ECO:0000318"/>
    <property type="project" value="GO_Central"/>
</dbReference>
<dbReference type="EMBL" id="DS999420">
    <property type="protein sequence ID" value="EED86611.1"/>
    <property type="molecule type" value="Genomic_DNA"/>
</dbReference>
<dbReference type="PANTHER" id="PTHR14248">
    <property type="entry name" value="CYCLIN Y, ISOFORM A"/>
    <property type="match status" value="1"/>
</dbReference>
<dbReference type="GeneID" id="7444370"/>
<reference evidence="2 3" key="1">
    <citation type="journal article" date="2004" name="Science">
        <title>The genome of the diatom Thalassiosira pseudonana: ecology, evolution, and metabolism.</title>
        <authorList>
            <person name="Armbrust E.V."/>
            <person name="Berges J.A."/>
            <person name="Bowler C."/>
            <person name="Green B.R."/>
            <person name="Martinez D."/>
            <person name="Putnam N.H."/>
            <person name="Zhou S."/>
            <person name="Allen A.E."/>
            <person name="Apt K.E."/>
            <person name="Bechner M."/>
            <person name="Brzezinski M.A."/>
            <person name="Chaal B.K."/>
            <person name="Chiovitti A."/>
            <person name="Davis A.K."/>
            <person name="Demarest M.S."/>
            <person name="Detter J.C."/>
            <person name="Glavina T."/>
            <person name="Goodstein D."/>
            <person name="Hadi M.Z."/>
            <person name="Hellsten U."/>
            <person name="Hildebrand M."/>
            <person name="Jenkins B.D."/>
            <person name="Jurka J."/>
            <person name="Kapitonov V.V."/>
            <person name="Kroger N."/>
            <person name="Lau W.W."/>
            <person name="Lane T.W."/>
            <person name="Larimer F.W."/>
            <person name="Lippmeier J.C."/>
            <person name="Lucas S."/>
            <person name="Medina M."/>
            <person name="Montsant A."/>
            <person name="Obornik M."/>
            <person name="Parker M.S."/>
            <person name="Palenik B."/>
            <person name="Pazour G.J."/>
            <person name="Richardson P.M."/>
            <person name="Rynearson T.A."/>
            <person name="Saito M.A."/>
            <person name="Schwartz D.C."/>
            <person name="Thamatrakoln K."/>
            <person name="Valentin K."/>
            <person name="Vardi A."/>
            <person name="Wilkerson F.P."/>
            <person name="Rokhsar D.S."/>
        </authorList>
    </citation>
    <scope>NUCLEOTIDE SEQUENCE [LARGE SCALE GENOMIC DNA]</scope>
    <source>
        <strain evidence="2 3">CCMP1335</strain>
    </source>
</reference>
<dbReference type="OMA" id="LAIYYHM"/>
<dbReference type="AlphaFoldDB" id="B8LDN3"/>
<dbReference type="InterPro" id="IPR036915">
    <property type="entry name" value="Cyclin-like_sf"/>
</dbReference>
<evidence type="ECO:0000313" key="3">
    <source>
        <dbReference type="Proteomes" id="UP000001449"/>
    </source>
</evidence>
<gene>
    <name evidence="2" type="ORF">THAPSDRAFT_264631</name>
</gene>
<reference evidence="2 3" key="2">
    <citation type="journal article" date="2008" name="Nature">
        <title>The Phaeodactylum genome reveals the evolutionary history of diatom genomes.</title>
        <authorList>
            <person name="Bowler C."/>
            <person name="Allen A.E."/>
            <person name="Badger J.H."/>
            <person name="Grimwood J."/>
            <person name="Jabbari K."/>
            <person name="Kuo A."/>
            <person name="Maheswari U."/>
            <person name="Martens C."/>
            <person name="Maumus F."/>
            <person name="Otillar R.P."/>
            <person name="Rayko E."/>
            <person name="Salamov A."/>
            <person name="Vandepoele K."/>
            <person name="Beszteri B."/>
            <person name="Gruber A."/>
            <person name="Heijde M."/>
            <person name="Katinka M."/>
            <person name="Mock T."/>
            <person name="Valentin K."/>
            <person name="Verret F."/>
            <person name="Berges J.A."/>
            <person name="Brownlee C."/>
            <person name="Cadoret J.P."/>
            <person name="Chiovitti A."/>
            <person name="Choi C.J."/>
            <person name="Coesel S."/>
            <person name="De Martino A."/>
            <person name="Detter J.C."/>
            <person name="Durkin C."/>
            <person name="Falciatore A."/>
            <person name="Fournet J."/>
            <person name="Haruta M."/>
            <person name="Huysman M.J."/>
            <person name="Jenkins B.D."/>
            <person name="Jiroutova K."/>
            <person name="Jorgensen R.E."/>
            <person name="Joubert Y."/>
            <person name="Kaplan A."/>
            <person name="Kroger N."/>
            <person name="Kroth P.G."/>
            <person name="La Roche J."/>
            <person name="Lindquist E."/>
            <person name="Lommer M."/>
            <person name="Martin-Jezequel V."/>
            <person name="Lopez P.J."/>
            <person name="Lucas S."/>
            <person name="Mangogna M."/>
            <person name="McGinnis K."/>
            <person name="Medlin L.K."/>
            <person name="Montsant A."/>
            <person name="Oudot-Le Secq M.P."/>
            <person name="Napoli C."/>
            <person name="Obornik M."/>
            <person name="Parker M.S."/>
            <person name="Petit J.L."/>
            <person name="Porcel B.M."/>
            <person name="Poulsen N."/>
            <person name="Robison M."/>
            <person name="Rychlewski L."/>
            <person name="Rynearson T.A."/>
            <person name="Schmutz J."/>
            <person name="Shapiro H."/>
            <person name="Siaut M."/>
            <person name="Stanley M."/>
            <person name="Sussman M.R."/>
            <person name="Taylor A.R."/>
            <person name="Vardi A."/>
            <person name="von Dassow P."/>
            <person name="Vyverman W."/>
            <person name="Willis A."/>
            <person name="Wyrwicz L.S."/>
            <person name="Rokhsar D.S."/>
            <person name="Weissenbach J."/>
            <person name="Armbrust E.V."/>
            <person name="Green B.R."/>
            <person name="Van de Peer Y."/>
            <person name="Grigoriev I.V."/>
        </authorList>
    </citation>
    <scope>NUCLEOTIDE SEQUENCE [LARGE SCALE GENOMIC DNA]</scope>
    <source>
        <strain evidence="2 3">CCMP1335</strain>
    </source>
</reference>
<accession>B8LDN3</accession>
<dbReference type="SUPFAM" id="SSF47954">
    <property type="entry name" value="Cyclin-like"/>
    <property type="match status" value="1"/>
</dbReference>
<dbReference type="Gene3D" id="1.10.472.10">
    <property type="entry name" value="Cyclin-like"/>
    <property type="match status" value="1"/>
</dbReference>
<protein>
    <recommendedName>
        <fullName evidence="4">Cyclin N-terminal domain-containing protein</fullName>
    </recommendedName>
</protein>
<dbReference type="KEGG" id="tps:THAPSDRAFT_264631"/>
<dbReference type="PaxDb" id="35128-Thaps264631"/>
<proteinExistence type="predicted"/>